<evidence type="ECO:0000256" key="2">
    <source>
        <dbReference type="ARBA" id="ARBA00011881"/>
    </source>
</evidence>
<comment type="function">
    <text evidence="1">This is a key enzyme of plant metabolism catalyzing the first reaction in the biosynthesis from L-phenylalanine of a wide variety of natural products based on the phenylpropane skeleton.</text>
</comment>
<evidence type="ECO:0000256" key="3">
    <source>
        <dbReference type="ARBA" id="ARBA00012139"/>
    </source>
</evidence>
<accession>A0AA35VM44</accession>
<comment type="subunit">
    <text evidence="2">Homotetramer.</text>
</comment>
<evidence type="ECO:0000313" key="5">
    <source>
        <dbReference type="EMBL" id="CAI9271329.1"/>
    </source>
</evidence>
<evidence type="ECO:0000313" key="6">
    <source>
        <dbReference type="Proteomes" id="UP001177003"/>
    </source>
</evidence>
<dbReference type="InterPro" id="IPR001106">
    <property type="entry name" value="Aromatic_Lyase"/>
</dbReference>
<dbReference type="Gene3D" id="1.20.200.10">
    <property type="entry name" value="Fumarase/aspartase (Central domain)"/>
    <property type="match status" value="1"/>
</dbReference>
<gene>
    <name evidence="5" type="ORF">LSALG_LOCUS11599</name>
</gene>
<keyword evidence="6" id="KW-1185">Reference proteome</keyword>
<dbReference type="AlphaFoldDB" id="A0AA35VM44"/>
<evidence type="ECO:0000256" key="4">
    <source>
        <dbReference type="ARBA" id="ARBA00023232"/>
    </source>
</evidence>
<dbReference type="EC" id="4.3.1.24" evidence="3"/>
<dbReference type="PANTHER" id="PTHR10362">
    <property type="entry name" value="HISTIDINE AMMONIA-LYASE"/>
    <property type="match status" value="1"/>
</dbReference>
<dbReference type="GO" id="GO:0006559">
    <property type="term" value="P:L-phenylalanine catabolic process"/>
    <property type="evidence" value="ECO:0007669"/>
    <property type="project" value="UniProtKB-KW"/>
</dbReference>
<organism evidence="5 6">
    <name type="scientific">Lactuca saligna</name>
    <name type="common">Willowleaf lettuce</name>
    <dbReference type="NCBI Taxonomy" id="75948"/>
    <lineage>
        <taxon>Eukaryota</taxon>
        <taxon>Viridiplantae</taxon>
        <taxon>Streptophyta</taxon>
        <taxon>Embryophyta</taxon>
        <taxon>Tracheophyta</taxon>
        <taxon>Spermatophyta</taxon>
        <taxon>Magnoliopsida</taxon>
        <taxon>eudicotyledons</taxon>
        <taxon>Gunneridae</taxon>
        <taxon>Pentapetalae</taxon>
        <taxon>asterids</taxon>
        <taxon>campanulids</taxon>
        <taxon>Asterales</taxon>
        <taxon>Asteraceae</taxon>
        <taxon>Cichorioideae</taxon>
        <taxon>Cichorieae</taxon>
        <taxon>Lactucinae</taxon>
        <taxon>Lactuca</taxon>
    </lineage>
</organism>
<sequence>MIEREINSVNDNPLIDISRNKVLQDGNFQGTPIRVSMDNTRLAIVAVGKLMFSQFSKLVNDFYNNRLPTNLSGGRNPSFGLRVQRFRNFNGFVLLDAPISCQPCSYPCPKR</sequence>
<dbReference type="Pfam" id="PF00221">
    <property type="entry name" value="Lyase_aromatic"/>
    <property type="match status" value="1"/>
</dbReference>
<name>A0AA35VM44_LACSI</name>
<dbReference type="Proteomes" id="UP001177003">
    <property type="component" value="Chromosome 2"/>
</dbReference>
<evidence type="ECO:0000256" key="1">
    <source>
        <dbReference type="ARBA" id="ARBA00002235"/>
    </source>
</evidence>
<dbReference type="GO" id="GO:0045548">
    <property type="term" value="F:phenylalanine ammonia-lyase activity"/>
    <property type="evidence" value="ECO:0007669"/>
    <property type="project" value="UniProtKB-EC"/>
</dbReference>
<reference evidence="5" key="1">
    <citation type="submission" date="2023-04" db="EMBL/GenBank/DDBJ databases">
        <authorList>
            <person name="Vijverberg K."/>
            <person name="Xiong W."/>
            <person name="Schranz E."/>
        </authorList>
    </citation>
    <scope>NUCLEOTIDE SEQUENCE</scope>
</reference>
<dbReference type="SUPFAM" id="SSF48557">
    <property type="entry name" value="L-aspartase-like"/>
    <property type="match status" value="1"/>
</dbReference>
<proteinExistence type="predicted"/>
<dbReference type="EMBL" id="OX465078">
    <property type="protein sequence ID" value="CAI9271329.1"/>
    <property type="molecule type" value="Genomic_DNA"/>
</dbReference>
<dbReference type="InterPro" id="IPR008948">
    <property type="entry name" value="L-Aspartase-like"/>
</dbReference>
<protein>
    <recommendedName>
        <fullName evidence="3">phenylalanine ammonia-lyase</fullName>
        <ecNumber evidence="3">4.3.1.24</ecNumber>
    </recommendedName>
</protein>
<keyword evidence="4" id="KW-0585">Phenylalanine catabolism</keyword>